<reference evidence="2" key="1">
    <citation type="journal article" date="2018" name="Genome Biol.">
        <title>SKESA: strategic k-mer extension for scrupulous assemblies.</title>
        <authorList>
            <person name="Souvorov A."/>
            <person name="Agarwala R."/>
            <person name="Lipman D.J."/>
        </authorList>
    </citation>
    <scope>NUCLEOTIDE SEQUENCE</scope>
    <source>
        <strain evidence="2">R404</strain>
    </source>
</reference>
<evidence type="ECO:0000313" key="3">
    <source>
        <dbReference type="Proteomes" id="UP000856143"/>
    </source>
</evidence>
<dbReference type="AlphaFoldDB" id="A0AAN5RH73"/>
<keyword evidence="1" id="KW-0472">Membrane</keyword>
<feature type="non-terminal residue" evidence="2">
    <location>
        <position position="108"/>
    </location>
</feature>
<reference evidence="2" key="2">
    <citation type="submission" date="2020-11" db="EMBL/GenBank/DDBJ databases">
        <authorList>
            <consortium name="NCBI Pathogen Detection Project"/>
        </authorList>
    </citation>
    <scope>NUCLEOTIDE SEQUENCE</scope>
    <source>
        <strain evidence="2">R404</strain>
    </source>
</reference>
<gene>
    <name evidence="2" type="ORF">I8Y21_006377</name>
</gene>
<evidence type="ECO:0000313" key="2">
    <source>
        <dbReference type="EMBL" id="HAT1685505.1"/>
    </source>
</evidence>
<protein>
    <submittedName>
        <fullName evidence="2">Uncharacterized protein</fullName>
    </submittedName>
</protein>
<evidence type="ECO:0000256" key="1">
    <source>
        <dbReference type="SAM" id="Phobius"/>
    </source>
</evidence>
<organism evidence="2 3">
    <name type="scientific">Klebsiella oxytoca</name>
    <dbReference type="NCBI Taxonomy" id="571"/>
    <lineage>
        <taxon>Bacteria</taxon>
        <taxon>Pseudomonadati</taxon>
        <taxon>Pseudomonadota</taxon>
        <taxon>Gammaproteobacteria</taxon>
        <taxon>Enterobacterales</taxon>
        <taxon>Enterobacteriaceae</taxon>
        <taxon>Klebsiella/Raoultella group</taxon>
        <taxon>Klebsiella</taxon>
    </lineage>
</organism>
<dbReference type="EMBL" id="DACSEO010000247">
    <property type="protein sequence ID" value="HAT1685505.1"/>
    <property type="molecule type" value="Genomic_DNA"/>
</dbReference>
<comment type="caution">
    <text evidence="2">The sequence shown here is derived from an EMBL/GenBank/DDBJ whole genome shotgun (WGS) entry which is preliminary data.</text>
</comment>
<feature type="transmembrane region" description="Helical" evidence="1">
    <location>
        <begin position="21"/>
        <end position="43"/>
    </location>
</feature>
<proteinExistence type="predicted"/>
<name>A0AAN5RH73_KLEOX</name>
<sequence length="108" mass="12651">MPVVMKKIPGPARRPAPPVMFRWLVALMAFFVTGVLVSRFFGLHPDNTYYWFFPVVVSTVVWGGVGILRLMFYFLQHIQADAWDRRREEKILQETRRGRRALQILSAE</sequence>
<keyword evidence="1" id="KW-0812">Transmembrane</keyword>
<feature type="transmembrane region" description="Helical" evidence="1">
    <location>
        <begin position="49"/>
        <end position="75"/>
    </location>
</feature>
<dbReference type="Proteomes" id="UP000856143">
    <property type="component" value="Unassembled WGS sequence"/>
</dbReference>
<accession>A0AAN5RH73</accession>
<keyword evidence="1" id="KW-1133">Transmembrane helix</keyword>